<evidence type="ECO:0000313" key="2">
    <source>
        <dbReference type="Proteomes" id="UP001602245"/>
    </source>
</evidence>
<gene>
    <name evidence="1" type="ORF">ACFY35_13155</name>
</gene>
<dbReference type="SUPFAM" id="SSF49503">
    <property type="entry name" value="Cupredoxins"/>
    <property type="match status" value="1"/>
</dbReference>
<evidence type="ECO:0000313" key="1">
    <source>
        <dbReference type="EMBL" id="MFF5290388.1"/>
    </source>
</evidence>
<dbReference type="Proteomes" id="UP001602245">
    <property type="component" value="Unassembled WGS sequence"/>
</dbReference>
<sequence length="111" mass="11306">MAVLLAGGCGHARAAQVSDCSSAGPGTVVVTSALETGQAVPAPHRVNMAAGSTVQVRVSSDKVVQIHIHGYDLEYDAAPGTPGCVSFVAGRAGLFDVEAHPDTLLLQLEVR</sequence>
<accession>A0ABW6WBA7</accession>
<dbReference type="RefSeq" id="WP_020510622.1">
    <property type="nucleotide sequence ID" value="NZ_JBIAZU010000002.1"/>
</dbReference>
<dbReference type="InterPro" id="IPR008972">
    <property type="entry name" value="Cupredoxin"/>
</dbReference>
<comment type="caution">
    <text evidence="1">The sequence shown here is derived from an EMBL/GenBank/DDBJ whole genome shotgun (WGS) entry which is preliminary data.</text>
</comment>
<proteinExistence type="predicted"/>
<name>A0ABW6WBA7_9ACTN</name>
<reference evidence="1 2" key="1">
    <citation type="submission" date="2024-10" db="EMBL/GenBank/DDBJ databases">
        <title>The Natural Products Discovery Center: Release of the First 8490 Sequenced Strains for Exploring Actinobacteria Biosynthetic Diversity.</title>
        <authorList>
            <person name="Kalkreuter E."/>
            <person name="Kautsar S.A."/>
            <person name="Yang D."/>
            <person name="Bader C.D."/>
            <person name="Teijaro C.N."/>
            <person name="Fluegel L."/>
            <person name="Davis C.M."/>
            <person name="Simpson J.R."/>
            <person name="Lauterbach L."/>
            <person name="Steele A.D."/>
            <person name="Gui C."/>
            <person name="Meng S."/>
            <person name="Li G."/>
            <person name="Viehrig K."/>
            <person name="Ye F."/>
            <person name="Su P."/>
            <person name="Kiefer A.F."/>
            <person name="Nichols A."/>
            <person name="Cepeda A.J."/>
            <person name="Yan W."/>
            <person name="Fan B."/>
            <person name="Jiang Y."/>
            <person name="Adhikari A."/>
            <person name="Zheng C.-J."/>
            <person name="Schuster L."/>
            <person name="Cowan T.M."/>
            <person name="Smanski M.J."/>
            <person name="Chevrette M.G."/>
            <person name="De Carvalho L.P.S."/>
            <person name="Shen B."/>
        </authorList>
    </citation>
    <scope>NUCLEOTIDE SEQUENCE [LARGE SCALE GENOMIC DNA]</scope>
    <source>
        <strain evidence="1 2">NPDC000087</strain>
    </source>
</reference>
<dbReference type="Gene3D" id="2.60.40.420">
    <property type="entry name" value="Cupredoxins - blue copper proteins"/>
    <property type="match status" value="1"/>
</dbReference>
<keyword evidence="2" id="KW-1185">Reference proteome</keyword>
<dbReference type="EMBL" id="JBIAZU010000002">
    <property type="protein sequence ID" value="MFF5290388.1"/>
    <property type="molecule type" value="Genomic_DNA"/>
</dbReference>
<organism evidence="1 2">
    <name type="scientific">Paractinoplanes globisporus</name>
    <dbReference type="NCBI Taxonomy" id="113565"/>
    <lineage>
        <taxon>Bacteria</taxon>
        <taxon>Bacillati</taxon>
        <taxon>Actinomycetota</taxon>
        <taxon>Actinomycetes</taxon>
        <taxon>Micromonosporales</taxon>
        <taxon>Micromonosporaceae</taxon>
        <taxon>Paractinoplanes</taxon>
    </lineage>
</organism>
<protein>
    <submittedName>
        <fullName evidence="1">Uncharacterized protein</fullName>
    </submittedName>
</protein>